<name>A0ABP8DRF6_9ACTN</name>
<protein>
    <submittedName>
        <fullName evidence="2">Uncharacterized protein</fullName>
    </submittedName>
</protein>
<sequence length="99" mass="10542">MTGSSVHLSDGRNASVTLREALDRPANAVAATWPDVRPNIDDNHDFATTGNPGIPLRRPSPFDANFADVDRGDNVRCQYDPELGAPGTGGNPARFRAPS</sequence>
<feature type="region of interest" description="Disordered" evidence="1">
    <location>
        <begin position="29"/>
        <end position="69"/>
    </location>
</feature>
<organism evidence="2 3">
    <name type="scientific">Dactylosporangium darangshiense</name>
    <dbReference type="NCBI Taxonomy" id="579108"/>
    <lineage>
        <taxon>Bacteria</taxon>
        <taxon>Bacillati</taxon>
        <taxon>Actinomycetota</taxon>
        <taxon>Actinomycetes</taxon>
        <taxon>Micromonosporales</taxon>
        <taxon>Micromonosporaceae</taxon>
        <taxon>Dactylosporangium</taxon>
    </lineage>
</organism>
<evidence type="ECO:0000313" key="2">
    <source>
        <dbReference type="EMBL" id="GAA4262052.1"/>
    </source>
</evidence>
<reference evidence="3" key="1">
    <citation type="journal article" date="2019" name="Int. J. Syst. Evol. Microbiol.">
        <title>The Global Catalogue of Microorganisms (GCM) 10K type strain sequencing project: providing services to taxonomists for standard genome sequencing and annotation.</title>
        <authorList>
            <consortium name="The Broad Institute Genomics Platform"/>
            <consortium name="The Broad Institute Genome Sequencing Center for Infectious Disease"/>
            <person name="Wu L."/>
            <person name="Ma J."/>
        </authorList>
    </citation>
    <scope>NUCLEOTIDE SEQUENCE [LARGE SCALE GENOMIC DNA]</scope>
    <source>
        <strain evidence="3">JCM 17441</strain>
    </source>
</reference>
<dbReference type="EMBL" id="BAABAT010000049">
    <property type="protein sequence ID" value="GAA4262052.1"/>
    <property type="molecule type" value="Genomic_DNA"/>
</dbReference>
<comment type="caution">
    <text evidence="2">The sequence shown here is derived from an EMBL/GenBank/DDBJ whole genome shotgun (WGS) entry which is preliminary data.</text>
</comment>
<keyword evidence="3" id="KW-1185">Reference proteome</keyword>
<dbReference type="Proteomes" id="UP001500620">
    <property type="component" value="Unassembled WGS sequence"/>
</dbReference>
<gene>
    <name evidence="2" type="ORF">GCM10022255_097290</name>
</gene>
<evidence type="ECO:0000256" key="1">
    <source>
        <dbReference type="SAM" id="MobiDB-lite"/>
    </source>
</evidence>
<proteinExistence type="predicted"/>
<evidence type="ECO:0000313" key="3">
    <source>
        <dbReference type="Proteomes" id="UP001500620"/>
    </source>
</evidence>
<accession>A0ABP8DRF6</accession>